<sequence length="57" mass="6937">MLSAARLRVMFDLKMESHTKYQYYSDSYSERWIRDSGLLWIAGHIFEVFYPYFGKTM</sequence>
<name>A0A5D3YC91_9PROT</name>
<protein>
    <submittedName>
        <fullName evidence="1">Uncharacterized protein</fullName>
    </submittedName>
</protein>
<organism evidence="1 2">
    <name type="scientific">Nitrosomonas communis</name>
    <dbReference type="NCBI Taxonomy" id="44574"/>
    <lineage>
        <taxon>Bacteria</taxon>
        <taxon>Pseudomonadati</taxon>
        <taxon>Pseudomonadota</taxon>
        <taxon>Betaproteobacteria</taxon>
        <taxon>Nitrosomonadales</taxon>
        <taxon>Nitrosomonadaceae</taxon>
        <taxon>Nitrosomonas</taxon>
    </lineage>
</organism>
<dbReference type="AlphaFoldDB" id="A0A5D3YC91"/>
<accession>A0A5D3YC91</accession>
<dbReference type="Proteomes" id="UP000324176">
    <property type="component" value="Unassembled WGS sequence"/>
</dbReference>
<reference evidence="1 2" key="1">
    <citation type="submission" date="2019-07" db="EMBL/GenBank/DDBJ databases">
        <title>Active sludge and wastewater microbial communities from Klosterneuburg, Austria.</title>
        <authorList>
            <person name="Wagner M."/>
        </authorList>
    </citation>
    <scope>NUCLEOTIDE SEQUENCE [LARGE SCALE GENOMIC DNA]</scope>
    <source>
        <strain evidence="1 2">Nm2</strain>
    </source>
</reference>
<evidence type="ECO:0000313" key="1">
    <source>
        <dbReference type="EMBL" id="TYP88761.1"/>
    </source>
</evidence>
<proteinExistence type="predicted"/>
<gene>
    <name evidence="1" type="ORF">BCL69_101916</name>
</gene>
<dbReference type="EMBL" id="VNHT01000019">
    <property type="protein sequence ID" value="TYP88761.1"/>
    <property type="molecule type" value="Genomic_DNA"/>
</dbReference>
<comment type="caution">
    <text evidence="1">The sequence shown here is derived from an EMBL/GenBank/DDBJ whole genome shotgun (WGS) entry which is preliminary data.</text>
</comment>
<evidence type="ECO:0000313" key="2">
    <source>
        <dbReference type="Proteomes" id="UP000324176"/>
    </source>
</evidence>